<feature type="compositionally biased region" description="Low complexity" evidence="1">
    <location>
        <begin position="45"/>
        <end position="57"/>
    </location>
</feature>
<organism evidence="3 4">
    <name type="scientific">Allobacillus saliphilus</name>
    <dbReference type="NCBI Taxonomy" id="2912308"/>
    <lineage>
        <taxon>Bacteria</taxon>
        <taxon>Bacillati</taxon>
        <taxon>Bacillota</taxon>
        <taxon>Bacilli</taxon>
        <taxon>Bacillales</taxon>
        <taxon>Bacillaceae</taxon>
        <taxon>Allobacillus</taxon>
    </lineage>
</organism>
<feature type="compositionally biased region" description="Acidic residues" evidence="1">
    <location>
        <begin position="58"/>
        <end position="68"/>
    </location>
</feature>
<feature type="compositionally biased region" description="Polar residues" evidence="1">
    <location>
        <begin position="31"/>
        <end position="40"/>
    </location>
</feature>
<evidence type="ECO:0000256" key="2">
    <source>
        <dbReference type="SAM" id="SignalP"/>
    </source>
</evidence>
<proteinExistence type="predicted"/>
<dbReference type="EMBL" id="JAGSIE010000039">
    <property type="protein sequence ID" value="MBR7554783.1"/>
    <property type="molecule type" value="Genomic_DNA"/>
</dbReference>
<dbReference type="RefSeq" id="WP_212371276.1">
    <property type="nucleotide sequence ID" value="NZ_JAGSIE010000039.1"/>
</dbReference>
<sequence>MKKLFMTSFFALILTLAACGGDSGEEDPATNEDTGTPTEQDSGEDTGSTDTGSTGTEGDSDMGSEDSSSDTGAGTDSDMESEGAESDAGSGDADGDDLDSDVKNDG</sequence>
<dbReference type="AlphaFoldDB" id="A0A941HTV2"/>
<feature type="signal peptide" evidence="2">
    <location>
        <begin position="1"/>
        <end position="20"/>
    </location>
</feature>
<name>A0A941HTV2_9BACI</name>
<accession>A0A941HTV2</accession>
<keyword evidence="2" id="KW-0732">Signal</keyword>
<keyword evidence="4" id="KW-1185">Reference proteome</keyword>
<feature type="chain" id="PRO_5038525784" evidence="2">
    <location>
        <begin position="21"/>
        <end position="106"/>
    </location>
</feature>
<protein>
    <submittedName>
        <fullName evidence="3">Uncharacterized protein</fullName>
    </submittedName>
</protein>
<dbReference type="Proteomes" id="UP000675431">
    <property type="component" value="Unassembled WGS sequence"/>
</dbReference>
<comment type="caution">
    <text evidence="3">The sequence shown here is derived from an EMBL/GenBank/DDBJ whole genome shotgun (WGS) entry which is preliminary data.</text>
</comment>
<dbReference type="PROSITE" id="PS51257">
    <property type="entry name" value="PROKAR_LIPOPROTEIN"/>
    <property type="match status" value="1"/>
</dbReference>
<feature type="region of interest" description="Disordered" evidence="1">
    <location>
        <begin position="20"/>
        <end position="106"/>
    </location>
</feature>
<evidence type="ECO:0000256" key="1">
    <source>
        <dbReference type="SAM" id="MobiDB-lite"/>
    </source>
</evidence>
<evidence type="ECO:0000313" key="4">
    <source>
        <dbReference type="Proteomes" id="UP000675431"/>
    </source>
</evidence>
<evidence type="ECO:0000313" key="3">
    <source>
        <dbReference type="EMBL" id="MBR7554783.1"/>
    </source>
</evidence>
<reference evidence="3 4" key="1">
    <citation type="submission" date="2021-04" db="EMBL/GenBank/DDBJ databases">
        <title>Allobacillus sp. nov. SKP8-2 isolated from shrimp paste.</title>
        <authorList>
            <person name="Tanasupawat S."/>
            <person name="Yiamsombat S."/>
            <person name="Kanchanasin P."/>
            <person name="Kuncharoen N."/>
        </authorList>
    </citation>
    <scope>NUCLEOTIDE SEQUENCE [LARGE SCALE GENOMIC DNA]</scope>
    <source>
        <strain evidence="3 4">SKP8-2</strain>
    </source>
</reference>
<gene>
    <name evidence="3" type="ORF">KC820_11670</name>
</gene>